<evidence type="ECO:0000313" key="2">
    <source>
        <dbReference type="Proteomes" id="UP001419268"/>
    </source>
</evidence>
<dbReference type="AlphaFoldDB" id="A0AAP0EM89"/>
<name>A0AAP0EM89_9MAGN</name>
<protein>
    <submittedName>
        <fullName evidence="1">Uncharacterized protein</fullName>
    </submittedName>
</protein>
<dbReference type="EMBL" id="JBBNAG010000011">
    <property type="protein sequence ID" value="KAK9094745.1"/>
    <property type="molecule type" value="Genomic_DNA"/>
</dbReference>
<evidence type="ECO:0000313" key="1">
    <source>
        <dbReference type="EMBL" id="KAK9094745.1"/>
    </source>
</evidence>
<reference evidence="1 2" key="1">
    <citation type="submission" date="2024-01" db="EMBL/GenBank/DDBJ databases">
        <title>Genome assemblies of Stephania.</title>
        <authorList>
            <person name="Yang L."/>
        </authorList>
    </citation>
    <scope>NUCLEOTIDE SEQUENCE [LARGE SCALE GENOMIC DNA]</scope>
    <source>
        <strain evidence="1">JXDWG</strain>
        <tissue evidence="1">Leaf</tissue>
    </source>
</reference>
<accession>A0AAP0EM89</accession>
<keyword evidence="2" id="KW-1185">Reference proteome</keyword>
<gene>
    <name evidence="1" type="ORF">Scep_026214</name>
</gene>
<proteinExistence type="predicted"/>
<sequence>MKRARPRAKYLHISFIRGMIRENVCHIEGWMESNISGEIDLICIVANAALDRERSNLSGL</sequence>
<organism evidence="1 2">
    <name type="scientific">Stephania cephalantha</name>
    <dbReference type="NCBI Taxonomy" id="152367"/>
    <lineage>
        <taxon>Eukaryota</taxon>
        <taxon>Viridiplantae</taxon>
        <taxon>Streptophyta</taxon>
        <taxon>Embryophyta</taxon>
        <taxon>Tracheophyta</taxon>
        <taxon>Spermatophyta</taxon>
        <taxon>Magnoliopsida</taxon>
        <taxon>Ranunculales</taxon>
        <taxon>Menispermaceae</taxon>
        <taxon>Menispermoideae</taxon>
        <taxon>Cissampelideae</taxon>
        <taxon>Stephania</taxon>
    </lineage>
</organism>
<comment type="caution">
    <text evidence="1">The sequence shown here is derived from an EMBL/GenBank/DDBJ whole genome shotgun (WGS) entry which is preliminary data.</text>
</comment>
<dbReference type="Proteomes" id="UP001419268">
    <property type="component" value="Unassembled WGS sequence"/>
</dbReference>